<dbReference type="AlphaFoldDB" id="A0A2A3N8S9"/>
<gene>
    <name evidence="1" type="ORF">CGC59_02190</name>
</gene>
<evidence type="ECO:0000313" key="1">
    <source>
        <dbReference type="EMBL" id="ATA80754.1"/>
    </source>
</evidence>
<organism evidence="1 2">
    <name type="scientific">Capnocytophaga sputigena</name>
    <dbReference type="NCBI Taxonomy" id="1019"/>
    <lineage>
        <taxon>Bacteria</taxon>
        <taxon>Pseudomonadati</taxon>
        <taxon>Bacteroidota</taxon>
        <taxon>Flavobacteriia</taxon>
        <taxon>Flavobacteriales</taxon>
        <taxon>Flavobacteriaceae</taxon>
        <taxon>Capnocytophaga</taxon>
    </lineage>
</organism>
<protein>
    <submittedName>
        <fullName evidence="1">Uncharacterized protein</fullName>
    </submittedName>
</protein>
<evidence type="ECO:0000313" key="2">
    <source>
        <dbReference type="Proteomes" id="UP000217334"/>
    </source>
</evidence>
<reference evidence="2" key="1">
    <citation type="submission" date="2017-06" db="EMBL/GenBank/DDBJ databases">
        <title>Capnocytophaga spp. assemblies.</title>
        <authorList>
            <person name="Gulvik C.A."/>
        </authorList>
    </citation>
    <scope>NUCLEOTIDE SEQUENCE [LARGE SCALE GENOMIC DNA]</scope>
    <source>
        <strain evidence="2">H4486</strain>
    </source>
</reference>
<name>A0A2A3N8S9_CAPSP</name>
<accession>A0A2A3N8S9</accession>
<proteinExistence type="predicted"/>
<dbReference type="Proteomes" id="UP000217334">
    <property type="component" value="Chromosome"/>
</dbReference>
<dbReference type="EMBL" id="CP022383">
    <property type="protein sequence ID" value="ATA80754.1"/>
    <property type="molecule type" value="Genomic_DNA"/>
</dbReference>
<sequence length="69" mass="8414">MGRLRYFLSDSQVDILVKNKYFNLPKFKEWWDKADYDEYYVTECEYEGSCGSGYHPLSEKEWRAQQKDE</sequence>